<keyword evidence="1" id="KW-0378">Hydrolase</keyword>
<dbReference type="GO" id="GO:0016788">
    <property type="term" value="F:hydrolase activity, acting on ester bonds"/>
    <property type="evidence" value="ECO:0007669"/>
    <property type="project" value="UniProtKB-ARBA"/>
</dbReference>
<dbReference type="PANTHER" id="PTHR31988:SF19">
    <property type="entry name" value="9-O-ACETYL-N-ACETYLNEURAMINIC ACID DEACETYLASE-RELATED"/>
    <property type="match status" value="1"/>
</dbReference>
<feature type="domain" description="Sialate O-acetylesterase" evidence="2">
    <location>
        <begin position="99"/>
        <end position="341"/>
    </location>
</feature>
<dbReference type="AlphaFoldDB" id="A0A7X1B098"/>
<dbReference type="RefSeq" id="WP_185693873.1">
    <property type="nucleotide sequence ID" value="NZ_JACHVA010000124.1"/>
</dbReference>
<comment type="caution">
    <text evidence="3">The sequence shown here is derived from an EMBL/GenBank/DDBJ whole genome shotgun (WGS) entry which is preliminary data.</text>
</comment>
<dbReference type="InterPro" id="IPR036514">
    <property type="entry name" value="SGNH_hydro_sf"/>
</dbReference>
<sequence length="621" mass="68361">MKITEGLFSRMVLQRRPRKEGGFPFSGSSKSPGTLFARVSTAGSDGSGPWYVAGRAKKGTFSGELKTLPNGGPYSIELEIRDSAGKVLTKRTVRDVLVGDVWVLAGQSNMEGCGMANQAAKSHPMSRAFYMDDRWGTAKDPLHNMWDCVDKVHWIIKGGVRPNVREHCTGPGVAFAQEMHRRNGIPQGLIPCAHGGTSMAQWDPAKKSEGGNSLYGATIRRVQKVGGRVAGIVWYQGESDAFGGEAGAAAFREKTRELIRCFRRDCKCPALPFVMVQLSRFIPKTPDHGAAWNRVQEEQLQLARSLKAVGTVPAVDLALDDLIHLGGEAQQILGRRLALEMDYLQRGGRAAPPPIRLKSWNLEHIPRTDSGKIILSYEGVAGKLTSGSRPAGFYVGDEQGTNTIYNIQLHKNEVHVLTSLRTKALSLAHLHYGYGTNPYCNIVDEAGRSLPVFGPLPLRRPGAFSEFCRQFQCATTPISLQDLKSPEKLKPLAWKKRSFDQEFANRSKEFQELKEGTLLYQAEFSCPTDMRLKLMLGYDGPVCAWVDGKMMLNDWQGTNPAIPDEGQSKSIPCTKGKHRVVVAVGANDGKAWGIFLRLERTDLSPSQRRKGLKDLPVPGFC</sequence>
<evidence type="ECO:0000313" key="4">
    <source>
        <dbReference type="Proteomes" id="UP000525652"/>
    </source>
</evidence>
<organism evidence="3 4">
    <name type="scientific">Puniceicoccus vermicola</name>
    <dbReference type="NCBI Taxonomy" id="388746"/>
    <lineage>
        <taxon>Bacteria</taxon>
        <taxon>Pseudomonadati</taxon>
        <taxon>Verrucomicrobiota</taxon>
        <taxon>Opitutia</taxon>
        <taxon>Puniceicoccales</taxon>
        <taxon>Puniceicoccaceae</taxon>
        <taxon>Puniceicoccus</taxon>
    </lineage>
</organism>
<dbReference type="InterPro" id="IPR005181">
    <property type="entry name" value="SASA"/>
</dbReference>
<evidence type="ECO:0000259" key="2">
    <source>
        <dbReference type="Pfam" id="PF03629"/>
    </source>
</evidence>
<proteinExistence type="predicted"/>
<dbReference type="Gene3D" id="3.40.50.1110">
    <property type="entry name" value="SGNH hydrolase"/>
    <property type="match status" value="1"/>
</dbReference>
<keyword evidence="4" id="KW-1185">Reference proteome</keyword>
<evidence type="ECO:0000313" key="3">
    <source>
        <dbReference type="EMBL" id="MBC2603241.1"/>
    </source>
</evidence>
<dbReference type="SUPFAM" id="SSF52266">
    <property type="entry name" value="SGNH hydrolase"/>
    <property type="match status" value="1"/>
</dbReference>
<dbReference type="Pfam" id="PF03629">
    <property type="entry name" value="SASA"/>
    <property type="match status" value="1"/>
</dbReference>
<dbReference type="PANTHER" id="PTHR31988">
    <property type="entry name" value="ESTERASE, PUTATIVE (DUF303)-RELATED"/>
    <property type="match status" value="1"/>
</dbReference>
<dbReference type="InterPro" id="IPR052940">
    <property type="entry name" value="Carb_Esterase_6"/>
</dbReference>
<reference evidence="3 4" key="1">
    <citation type="submission" date="2020-07" db="EMBL/GenBank/DDBJ databases">
        <authorList>
            <person name="Feng X."/>
        </authorList>
    </citation>
    <scope>NUCLEOTIDE SEQUENCE [LARGE SCALE GENOMIC DNA]</scope>
    <source>
        <strain evidence="3 4">JCM14086</strain>
    </source>
</reference>
<evidence type="ECO:0000256" key="1">
    <source>
        <dbReference type="ARBA" id="ARBA00022801"/>
    </source>
</evidence>
<accession>A0A7X1B098</accession>
<dbReference type="EMBL" id="JACHVA010000124">
    <property type="protein sequence ID" value="MBC2603241.1"/>
    <property type="molecule type" value="Genomic_DNA"/>
</dbReference>
<dbReference type="Proteomes" id="UP000525652">
    <property type="component" value="Unassembled WGS sequence"/>
</dbReference>
<name>A0A7X1B098_9BACT</name>
<protein>
    <recommendedName>
        <fullName evidence="2">Sialate O-acetylesterase domain-containing protein</fullName>
    </recommendedName>
</protein>
<gene>
    <name evidence="3" type="ORF">H5P30_15775</name>
</gene>